<reference evidence="3" key="1">
    <citation type="journal article" date="2020" name="mSystems">
        <title>Genome- and Community-Level Interaction Insights into Carbon Utilization and Element Cycling Functions of Hydrothermarchaeota in Hydrothermal Sediment.</title>
        <authorList>
            <person name="Zhou Z."/>
            <person name="Liu Y."/>
            <person name="Xu W."/>
            <person name="Pan J."/>
            <person name="Luo Z.H."/>
            <person name="Li M."/>
        </authorList>
    </citation>
    <scope>NUCLEOTIDE SEQUENCE [LARGE SCALE GENOMIC DNA]</scope>
    <source>
        <strain evidence="3">HyVt-102</strain>
    </source>
</reference>
<dbReference type="AlphaFoldDB" id="A0A7C0VDQ2"/>
<dbReference type="EMBL" id="DQWE01000257">
    <property type="protein sequence ID" value="HDI83198.1"/>
    <property type="molecule type" value="Genomic_DNA"/>
</dbReference>
<evidence type="ECO:0000313" key="3">
    <source>
        <dbReference type="EMBL" id="HDI83198.1"/>
    </source>
</evidence>
<feature type="domain" description="Peptide chain release factor" evidence="2">
    <location>
        <begin position="27"/>
        <end position="72"/>
    </location>
</feature>
<protein>
    <submittedName>
        <fullName evidence="3">PCRF domain-containing protein</fullName>
    </submittedName>
</protein>
<dbReference type="Proteomes" id="UP000885847">
    <property type="component" value="Unassembled WGS sequence"/>
</dbReference>
<name>A0A7C0VDQ2_UNCW3</name>
<dbReference type="InterPro" id="IPR005139">
    <property type="entry name" value="PCRF"/>
</dbReference>
<evidence type="ECO:0000259" key="2">
    <source>
        <dbReference type="Pfam" id="PF03462"/>
    </source>
</evidence>
<organism evidence="3">
    <name type="scientific">candidate division WOR-3 bacterium</name>
    <dbReference type="NCBI Taxonomy" id="2052148"/>
    <lineage>
        <taxon>Bacteria</taxon>
        <taxon>Bacteria division WOR-3</taxon>
    </lineage>
</organism>
<proteinExistence type="predicted"/>
<feature type="non-terminal residue" evidence="3">
    <location>
        <position position="73"/>
    </location>
</feature>
<dbReference type="Pfam" id="PF03462">
    <property type="entry name" value="PCRF"/>
    <property type="match status" value="1"/>
</dbReference>
<gene>
    <name evidence="3" type="ORF">ENF18_05355</name>
</gene>
<keyword evidence="1" id="KW-0175">Coiled coil</keyword>
<comment type="caution">
    <text evidence="3">The sequence shown here is derived from an EMBL/GenBank/DDBJ whole genome shotgun (WGS) entry which is preliminary data.</text>
</comment>
<evidence type="ECO:0000256" key="1">
    <source>
        <dbReference type="SAM" id="Coils"/>
    </source>
</evidence>
<dbReference type="Gene3D" id="6.10.140.1950">
    <property type="match status" value="1"/>
</dbReference>
<accession>A0A7C0VDQ2</accession>
<dbReference type="SUPFAM" id="SSF75620">
    <property type="entry name" value="Release factor"/>
    <property type="match status" value="1"/>
</dbReference>
<dbReference type="GO" id="GO:0006415">
    <property type="term" value="P:translational termination"/>
    <property type="evidence" value="ECO:0007669"/>
    <property type="project" value="InterPro"/>
</dbReference>
<sequence>MTGHVQSAVQARRILKRFKMDRREEILKRYKEINDLLMNPDVARDTKRLIELQKELKSLKSVVEKIQEVEEVE</sequence>
<feature type="coiled-coil region" evidence="1">
    <location>
        <begin position="42"/>
        <end position="69"/>
    </location>
</feature>
<dbReference type="InterPro" id="IPR045853">
    <property type="entry name" value="Pep_chain_release_fac_I_sf"/>
</dbReference>